<dbReference type="EMBL" id="CP151657">
    <property type="protein sequence ID" value="WZP17434.1"/>
    <property type="molecule type" value="Genomic_DNA"/>
</dbReference>
<evidence type="ECO:0000256" key="1">
    <source>
        <dbReference type="SAM" id="MobiDB-lite"/>
    </source>
</evidence>
<proteinExistence type="predicted"/>
<keyword evidence="2" id="KW-1133">Transmembrane helix</keyword>
<feature type="transmembrane region" description="Helical" evidence="2">
    <location>
        <begin position="55"/>
        <end position="75"/>
    </location>
</feature>
<feature type="compositionally biased region" description="Basic and acidic residues" evidence="1">
    <location>
        <begin position="227"/>
        <end position="241"/>
    </location>
</feature>
<gene>
    <name evidence="3" type="ORF">AAE021_07720</name>
</gene>
<dbReference type="RefSeq" id="WP_342025031.1">
    <property type="nucleotide sequence ID" value="NZ_CP151657.1"/>
</dbReference>
<organism evidence="3 4">
    <name type="scientific">Arthrobacter citreus</name>
    <dbReference type="NCBI Taxonomy" id="1670"/>
    <lineage>
        <taxon>Bacteria</taxon>
        <taxon>Bacillati</taxon>
        <taxon>Actinomycetota</taxon>
        <taxon>Actinomycetes</taxon>
        <taxon>Micrococcales</taxon>
        <taxon>Micrococcaceae</taxon>
        <taxon>Arthrobacter</taxon>
    </lineage>
</organism>
<evidence type="ECO:0000256" key="2">
    <source>
        <dbReference type="SAM" id="Phobius"/>
    </source>
</evidence>
<dbReference type="Pfam" id="PF09534">
    <property type="entry name" value="Trp_oprn_chp"/>
    <property type="match status" value="1"/>
</dbReference>
<evidence type="ECO:0000313" key="4">
    <source>
        <dbReference type="Proteomes" id="UP001448858"/>
    </source>
</evidence>
<feature type="transmembrane region" description="Helical" evidence="2">
    <location>
        <begin position="82"/>
        <end position="103"/>
    </location>
</feature>
<name>A0ABZ2ZZ72_9MICC</name>
<feature type="compositionally biased region" description="Acidic residues" evidence="1">
    <location>
        <begin position="213"/>
        <end position="226"/>
    </location>
</feature>
<feature type="region of interest" description="Disordered" evidence="1">
    <location>
        <begin position="175"/>
        <end position="241"/>
    </location>
</feature>
<reference evidence="3 4" key="1">
    <citation type="submission" date="2024-04" db="EMBL/GenBank/DDBJ databases">
        <title>Arthrobacter sp. from Plains bison fecal sample.</title>
        <authorList>
            <person name="Ruzzini A."/>
        </authorList>
    </citation>
    <scope>NUCLEOTIDE SEQUENCE [LARGE SCALE GENOMIC DNA]</scope>
    <source>
        <strain evidence="3 4">EINP1</strain>
    </source>
</reference>
<dbReference type="Proteomes" id="UP001448858">
    <property type="component" value="Chromosome"/>
</dbReference>
<keyword evidence="2" id="KW-0812">Transmembrane</keyword>
<feature type="compositionally biased region" description="Low complexity" evidence="1">
    <location>
        <begin position="175"/>
        <end position="212"/>
    </location>
</feature>
<sequence length="241" mass="23946">MSTPMKRWQRKGTVIMAAVLFGIAAFATTTRTWLNVQLPRTAVQTPDLAVSGSDAATAVTAFAVVAITAGLAASIAGPVARWIVSVILLISGVGVAAASYTVISDPVQGAAGAIGQAIGVSGATGTVVTLTALPWAALVSGVLIALTGVWLAVASRGWKSSRRYAPAPAAGTTTTAASAEAAGTPSAGSAANGTSPEAASEAAASAEAAASPADEDNGPEPIDEIDSWDRLTRGDDPTNYR</sequence>
<keyword evidence="4" id="KW-1185">Reference proteome</keyword>
<feature type="transmembrane region" description="Helical" evidence="2">
    <location>
        <begin position="132"/>
        <end position="153"/>
    </location>
</feature>
<dbReference type="InterPro" id="IPR019051">
    <property type="entry name" value="Trp_biosyn_TM_oprn/chp"/>
</dbReference>
<accession>A0ABZ2ZZ72</accession>
<evidence type="ECO:0000313" key="3">
    <source>
        <dbReference type="EMBL" id="WZP17434.1"/>
    </source>
</evidence>
<protein>
    <submittedName>
        <fullName evidence="3">Trp biosynthesis-associated membrane protein</fullName>
    </submittedName>
</protein>
<keyword evidence="2" id="KW-0472">Membrane</keyword>